<keyword evidence="11" id="KW-1185">Reference proteome</keyword>
<organism evidence="10 11">
    <name type="scientific">Sphingosinicella rhizophila</name>
    <dbReference type="NCBI Taxonomy" id="3050082"/>
    <lineage>
        <taxon>Bacteria</taxon>
        <taxon>Pseudomonadati</taxon>
        <taxon>Pseudomonadota</taxon>
        <taxon>Alphaproteobacteria</taxon>
        <taxon>Sphingomonadales</taxon>
        <taxon>Sphingosinicellaceae</taxon>
        <taxon>Sphingosinicella</taxon>
    </lineage>
</organism>
<evidence type="ECO:0000256" key="1">
    <source>
        <dbReference type="ARBA" id="ARBA00001933"/>
    </source>
</evidence>
<dbReference type="InterPro" id="IPR036038">
    <property type="entry name" value="Aminotransferase-like"/>
</dbReference>
<dbReference type="PROSITE" id="PS00770">
    <property type="entry name" value="AA_TRANSFER_CLASS_4"/>
    <property type="match status" value="1"/>
</dbReference>
<keyword evidence="3 8" id="KW-0032">Aminotransferase</keyword>
<evidence type="ECO:0000313" key="11">
    <source>
        <dbReference type="Proteomes" id="UP001259572"/>
    </source>
</evidence>
<keyword evidence="5 7" id="KW-0663">Pyridoxal phosphate</keyword>
<evidence type="ECO:0000256" key="5">
    <source>
        <dbReference type="ARBA" id="ARBA00022898"/>
    </source>
</evidence>
<dbReference type="InterPro" id="IPR043131">
    <property type="entry name" value="BCAT-like_N"/>
</dbReference>
<evidence type="ECO:0000256" key="9">
    <source>
        <dbReference type="RuleBase" id="RU004519"/>
    </source>
</evidence>
<dbReference type="RefSeq" id="WP_315727499.1">
    <property type="nucleotide sequence ID" value="NZ_JAVUPU010000008.1"/>
</dbReference>
<proteinExistence type="inferred from homology"/>
<comment type="catalytic activity">
    <reaction evidence="8">
        <text>L-isoleucine + 2-oxoglutarate = (S)-3-methyl-2-oxopentanoate + L-glutamate</text>
        <dbReference type="Rhea" id="RHEA:24801"/>
        <dbReference type="ChEBI" id="CHEBI:16810"/>
        <dbReference type="ChEBI" id="CHEBI:29985"/>
        <dbReference type="ChEBI" id="CHEBI:35146"/>
        <dbReference type="ChEBI" id="CHEBI:58045"/>
        <dbReference type="EC" id="2.6.1.42"/>
    </reaction>
</comment>
<dbReference type="SUPFAM" id="SSF56752">
    <property type="entry name" value="D-aminoacid aminotransferase-like PLP-dependent enzymes"/>
    <property type="match status" value="1"/>
</dbReference>
<comment type="pathway">
    <text evidence="9">Amino-acid biosynthesis; L-isoleucine biosynthesis; L-isoleucine from 2-oxobutanoate: step 4/4.</text>
</comment>
<keyword evidence="8" id="KW-0100">Branched-chain amino acid biosynthesis</keyword>
<dbReference type="Gene3D" id="3.20.10.10">
    <property type="entry name" value="D-amino Acid Aminotransferase, subunit A, domain 2"/>
    <property type="match status" value="1"/>
</dbReference>
<reference evidence="10 11" key="1">
    <citation type="submission" date="2023-05" db="EMBL/GenBank/DDBJ databases">
        <authorList>
            <person name="Guo Y."/>
        </authorList>
    </citation>
    <scope>NUCLEOTIDE SEQUENCE [LARGE SCALE GENOMIC DNA]</scope>
    <source>
        <strain evidence="10 11">GR2756</strain>
    </source>
</reference>
<evidence type="ECO:0000256" key="6">
    <source>
        <dbReference type="RuleBase" id="RU004106"/>
    </source>
</evidence>
<dbReference type="PIRSF" id="PIRSF006468">
    <property type="entry name" value="BCAT1"/>
    <property type="match status" value="1"/>
</dbReference>
<dbReference type="InterPro" id="IPR001544">
    <property type="entry name" value="Aminotrans_IV"/>
</dbReference>
<dbReference type="NCBIfam" id="NF009897">
    <property type="entry name" value="PRK13357.1"/>
    <property type="match status" value="1"/>
</dbReference>
<keyword evidence="4 8" id="KW-0808">Transferase</keyword>
<evidence type="ECO:0000256" key="2">
    <source>
        <dbReference type="ARBA" id="ARBA00009320"/>
    </source>
</evidence>
<dbReference type="PANTHER" id="PTHR42825">
    <property type="entry name" value="AMINO ACID AMINOTRANSFERASE"/>
    <property type="match status" value="1"/>
</dbReference>
<comment type="catalytic activity">
    <reaction evidence="8">
        <text>L-leucine + 2-oxoglutarate = 4-methyl-2-oxopentanoate + L-glutamate</text>
        <dbReference type="Rhea" id="RHEA:18321"/>
        <dbReference type="ChEBI" id="CHEBI:16810"/>
        <dbReference type="ChEBI" id="CHEBI:17865"/>
        <dbReference type="ChEBI" id="CHEBI:29985"/>
        <dbReference type="ChEBI" id="CHEBI:57427"/>
        <dbReference type="EC" id="2.6.1.42"/>
    </reaction>
</comment>
<comment type="catalytic activity">
    <reaction evidence="8">
        <text>L-valine + 2-oxoglutarate = 3-methyl-2-oxobutanoate + L-glutamate</text>
        <dbReference type="Rhea" id="RHEA:24813"/>
        <dbReference type="ChEBI" id="CHEBI:11851"/>
        <dbReference type="ChEBI" id="CHEBI:16810"/>
        <dbReference type="ChEBI" id="CHEBI:29985"/>
        <dbReference type="ChEBI" id="CHEBI:57762"/>
        <dbReference type="EC" id="2.6.1.42"/>
    </reaction>
</comment>
<gene>
    <name evidence="10" type="ORF">RQX22_15585</name>
</gene>
<sequence>MTETIAPYSVAPGVDAALAAYSAPATLGFGIVPAPVMFSAEYRDGAWQPGELLPFGPISIMPNSRTVQFAESIFEGMKAYRARPAPPHLFRPLVNCARFAASAARIGMPAVPEALFLQGIKALVSACADVVPDREGASLYLRPILFSTDPGYSVANSNAYRYMVLASPSDPYSSGPMRARIERDDVRAARGGVGFAKTGGNYAAAMRATSRAVQEGYGVALWLDPVERRLIDEFSGMNMFAVIDGELHTPLLTDSILKGVTRDSVITLAHSQGLVVHERPIAIDELLTDIAIGRCTEVIATGTAAIVTSVSELGDADGRIYRLSESLVSDGLRSALLAIQTREGPDSFGWTMDIDD</sequence>
<comment type="pathway">
    <text evidence="9">Amino-acid biosynthesis; L-valine biosynthesis; L-valine from pyruvate: step 4/4.</text>
</comment>
<dbReference type="Pfam" id="PF01063">
    <property type="entry name" value="Aminotran_4"/>
    <property type="match status" value="1"/>
</dbReference>
<dbReference type="PANTHER" id="PTHR42825:SF2">
    <property type="entry name" value="BRANCHED-CHAIN-AMINO-ACID AMINOTRANSFERASE 3, CHLOROPLASTIC-RELATED"/>
    <property type="match status" value="1"/>
</dbReference>
<comment type="similarity">
    <text evidence="2 6">Belongs to the class-IV pyridoxal-phosphate-dependent aminotransferase family.</text>
</comment>
<dbReference type="Proteomes" id="UP001259572">
    <property type="component" value="Unassembled WGS sequence"/>
</dbReference>
<evidence type="ECO:0000256" key="4">
    <source>
        <dbReference type="ARBA" id="ARBA00022679"/>
    </source>
</evidence>
<dbReference type="Gene3D" id="3.30.470.10">
    <property type="match status" value="1"/>
</dbReference>
<evidence type="ECO:0000313" key="10">
    <source>
        <dbReference type="EMBL" id="MDT9600380.1"/>
    </source>
</evidence>
<dbReference type="InterPro" id="IPR043132">
    <property type="entry name" value="BCAT-like_C"/>
</dbReference>
<dbReference type="InterPro" id="IPR018300">
    <property type="entry name" value="Aminotrans_IV_CS"/>
</dbReference>
<dbReference type="NCBIfam" id="TIGR01123">
    <property type="entry name" value="ilvE_II"/>
    <property type="match status" value="1"/>
</dbReference>
<protein>
    <recommendedName>
        <fullName evidence="8">Branched-chain-amino-acid aminotransferase</fullName>
        <ecNumber evidence="8">2.6.1.42</ecNumber>
    </recommendedName>
</protein>
<dbReference type="EC" id="2.6.1.42" evidence="8"/>
<name>A0ABU3QAD7_9SPHN</name>
<dbReference type="EMBL" id="JAVUPU010000008">
    <property type="protein sequence ID" value="MDT9600380.1"/>
    <property type="molecule type" value="Genomic_DNA"/>
</dbReference>
<evidence type="ECO:0000256" key="3">
    <source>
        <dbReference type="ARBA" id="ARBA00022576"/>
    </source>
</evidence>
<comment type="cofactor">
    <cofactor evidence="1 7">
        <name>pyridoxal 5'-phosphate</name>
        <dbReference type="ChEBI" id="CHEBI:597326"/>
    </cofactor>
</comment>
<dbReference type="GO" id="GO:0004084">
    <property type="term" value="F:branched-chain-amino-acid transaminase activity"/>
    <property type="evidence" value="ECO:0007669"/>
    <property type="project" value="UniProtKB-EC"/>
</dbReference>
<keyword evidence="8" id="KW-0028">Amino-acid biosynthesis</keyword>
<comment type="caution">
    <text evidence="10">The sequence shown here is derived from an EMBL/GenBank/DDBJ whole genome shotgun (WGS) entry which is preliminary data.</text>
</comment>
<comment type="pathway">
    <text evidence="9">Amino-acid biosynthesis; L-leucine biosynthesis; L-leucine from 3-methyl-2-oxobutanoate: step 4/4.</text>
</comment>
<dbReference type="InterPro" id="IPR005786">
    <property type="entry name" value="B_amino_transII"/>
</dbReference>
<accession>A0ABU3QAD7</accession>
<evidence type="ECO:0000256" key="7">
    <source>
        <dbReference type="RuleBase" id="RU004516"/>
    </source>
</evidence>
<evidence type="ECO:0000256" key="8">
    <source>
        <dbReference type="RuleBase" id="RU004517"/>
    </source>
</evidence>